<evidence type="ECO:0000256" key="5">
    <source>
        <dbReference type="ARBA" id="ARBA00022833"/>
    </source>
</evidence>
<feature type="domain" description="C2H2-type" evidence="9">
    <location>
        <begin position="239"/>
        <end position="266"/>
    </location>
</feature>
<dbReference type="InterPro" id="IPR036236">
    <property type="entry name" value="Znf_C2H2_sf"/>
</dbReference>
<evidence type="ECO:0000256" key="3">
    <source>
        <dbReference type="ARBA" id="ARBA00022737"/>
    </source>
</evidence>
<feature type="domain" description="C2H2-type" evidence="9">
    <location>
        <begin position="356"/>
        <end position="383"/>
    </location>
</feature>
<feature type="compositionally biased region" description="Polar residues" evidence="8">
    <location>
        <begin position="96"/>
        <end position="105"/>
    </location>
</feature>
<evidence type="ECO:0000313" key="10">
    <source>
        <dbReference type="EMBL" id="JAS31086.1"/>
    </source>
</evidence>
<evidence type="ECO:0000256" key="6">
    <source>
        <dbReference type="ARBA" id="ARBA00023242"/>
    </source>
</evidence>
<dbReference type="AlphaFoldDB" id="A0A1B6DZH5"/>
<dbReference type="GO" id="GO:0005634">
    <property type="term" value="C:nucleus"/>
    <property type="evidence" value="ECO:0007669"/>
    <property type="project" value="UniProtKB-SubCell"/>
</dbReference>
<feature type="region of interest" description="Disordered" evidence="8">
    <location>
        <begin position="96"/>
        <end position="124"/>
    </location>
</feature>
<dbReference type="InterPro" id="IPR013087">
    <property type="entry name" value="Znf_C2H2_type"/>
</dbReference>
<dbReference type="PROSITE" id="PS00028">
    <property type="entry name" value="ZINC_FINGER_C2H2_1"/>
    <property type="match status" value="5"/>
</dbReference>
<dbReference type="SUPFAM" id="SSF57667">
    <property type="entry name" value="beta-beta-alpha zinc fingers"/>
    <property type="match status" value="4"/>
</dbReference>
<evidence type="ECO:0000256" key="8">
    <source>
        <dbReference type="SAM" id="MobiDB-lite"/>
    </source>
</evidence>
<protein>
    <recommendedName>
        <fullName evidence="9">C2H2-type domain-containing protein</fullName>
    </recommendedName>
</protein>
<sequence length="418" mass="47990">MNHIAQYRTGIPHQLHHNPCTPIQNFSARFPPSNLPLPENVNVNTVMIPQLVNETAMQYHSTPLQTFLQPPPDNRLQVDTSIKVNEIQRKHLISDRSFQTIPNSNERQEHATRPPENCHDVNYKNPPNNSVAPINSPSTVDNRRFIQHCNQGAKNCLQCYNAMKGSTTVLKIMVDAATMTDQEEMDQVNWPSLTVQPTTKVAEYLTSLRQFLKLSTPPDGKKRLGDVRIVTSPDGSRLYCCPECHMAYPDKNLLEPHLAAHKIERRFICNVCGAGLKRKEHLDRHQLSHSEERPYSCSVCPKTFKRNEHLSRHSIIHSGHKAQMERRYVCSTCGLGHVRKEHLDRHQLSHTDERPFSCAMCPKTFKRHEHLARHLVIHSGQKTQVCTECGKAFFRKDHLRKHSQGHLTKRLRMNANIT</sequence>
<dbReference type="PANTHER" id="PTHR24381:SF393">
    <property type="entry name" value="CHROMATIN-LINKED ADAPTOR FOR MSL PROTEINS, ISOFORM B"/>
    <property type="match status" value="1"/>
</dbReference>
<organism evidence="10">
    <name type="scientific">Clastoptera arizonana</name>
    <name type="common">Arizona spittle bug</name>
    <dbReference type="NCBI Taxonomy" id="38151"/>
    <lineage>
        <taxon>Eukaryota</taxon>
        <taxon>Metazoa</taxon>
        <taxon>Ecdysozoa</taxon>
        <taxon>Arthropoda</taxon>
        <taxon>Hexapoda</taxon>
        <taxon>Insecta</taxon>
        <taxon>Pterygota</taxon>
        <taxon>Neoptera</taxon>
        <taxon>Paraneoptera</taxon>
        <taxon>Hemiptera</taxon>
        <taxon>Auchenorrhyncha</taxon>
        <taxon>Cercopoidea</taxon>
        <taxon>Clastopteridae</taxon>
        <taxon>Clastoptera</taxon>
    </lineage>
</organism>
<proteinExistence type="predicted"/>
<feature type="compositionally biased region" description="Basic and acidic residues" evidence="8">
    <location>
        <begin position="106"/>
        <end position="122"/>
    </location>
</feature>
<dbReference type="SMART" id="SM00355">
    <property type="entry name" value="ZnF_C2H2"/>
    <property type="match status" value="6"/>
</dbReference>
<reference evidence="10" key="1">
    <citation type="submission" date="2015-12" db="EMBL/GenBank/DDBJ databases">
        <title>De novo transcriptome assembly of four potential Pierce s Disease insect vectors from Arizona vineyards.</title>
        <authorList>
            <person name="Tassone E.E."/>
        </authorList>
    </citation>
    <scope>NUCLEOTIDE SEQUENCE</scope>
</reference>
<evidence type="ECO:0000256" key="1">
    <source>
        <dbReference type="ARBA" id="ARBA00004123"/>
    </source>
</evidence>
<keyword evidence="5" id="KW-0862">Zinc</keyword>
<comment type="subcellular location">
    <subcellularLocation>
        <location evidence="1">Nucleus</location>
    </subcellularLocation>
</comment>
<dbReference type="Pfam" id="PF00096">
    <property type="entry name" value="zf-C2H2"/>
    <property type="match status" value="4"/>
</dbReference>
<feature type="domain" description="C2H2-type" evidence="9">
    <location>
        <begin position="295"/>
        <end position="322"/>
    </location>
</feature>
<evidence type="ECO:0000259" key="9">
    <source>
        <dbReference type="PROSITE" id="PS50157"/>
    </source>
</evidence>
<feature type="domain" description="C2H2-type" evidence="9">
    <location>
        <begin position="328"/>
        <end position="355"/>
    </location>
</feature>
<keyword evidence="6" id="KW-0539">Nucleus</keyword>
<name>A0A1B6DZH5_9HEMI</name>
<evidence type="ECO:0000256" key="7">
    <source>
        <dbReference type="PROSITE-ProRule" id="PRU00042"/>
    </source>
</evidence>
<dbReference type="PANTHER" id="PTHR24381">
    <property type="entry name" value="ZINC FINGER PROTEIN"/>
    <property type="match status" value="1"/>
</dbReference>
<dbReference type="PROSITE" id="PS50157">
    <property type="entry name" value="ZINC_FINGER_C2H2_2"/>
    <property type="match status" value="6"/>
</dbReference>
<keyword evidence="4 7" id="KW-0863">Zinc-finger</keyword>
<dbReference type="GO" id="GO:0000977">
    <property type="term" value="F:RNA polymerase II transcription regulatory region sequence-specific DNA binding"/>
    <property type="evidence" value="ECO:0007669"/>
    <property type="project" value="TreeGrafter"/>
</dbReference>
<dbReference type="FunFam" id="3.30.160.60:FF:002343">
    <property type="entry name" value="Zinc finger protein 33A"/>
    <property type="match status" value="2"/>
</dbReference>
<evidence type="ECO:0000256" key="4">
    <source>
        <dbReference type="ARBA" id="ARBA00022771"/>
    </source>
</evidence>
<keyword evidence="3" id="KW-0677">Repeat</keyword>
<dbReference type="GO" id="GO:0008270">
    <property type="term" value="F:zinc ion binding"/>
    <property type="evidence" value="ECO:0007669"/>
    <property type="project" value="UniProtKB-KW"/>
</dbReference>
<keyword evidence="2" id="KW-0479">Metal-binding</keyword>
<feature type="domain" description="C2H2-type" evidence="9">
    <location>
        <begin position="384"/>
        <end position="411"/>
    </location>
</feature>
<evidence type="ECO:0000256" key="2">
    <source>
        <dbReference type="ARBA" id="ARBA00022723"/>
    </source>
</evidence>
<accession>A0A1B6DZH5</accession>
<dbReference type="Gene3D" id="3.30.160.60">
    <property type="entry name" value="Classic Zinc Finger"/>
    <property type="match status" value="5"/>
</dbReference>
<dbReference type="GO" id="GO:0000981">
    <property type="term" value="F:DNA-binding transcription factor activity, RNA polymerase II-specific"/>
    <property type="evidence" value="ECO:0007669"/>
    <property type="project" value="TreeGrafter"/>
</dbReference>
<dbReference type="EMBL" id="GEDC01006212">
    <property type="protein sequence ID" value="JAS31086.1"/>
    <property type="molecule type" value="Transcribed_RNA"/>
</dbReference>
<feature type="domain" description="C2H2-type" evidence="9">
    <location>
        <begin position="267"/>
        <end position="294"/>
    </location>
</feature>
<gene>
    <name evidence="10" type="ORF">g.16341</name>
</gene>